<dbReference type="Gene3D" id="3.30.1540.10">
    <property type="entry name" value="formyl-coa transferase, domain 3"/>
    <property type="match status" value="1"/>
</dbReference>
<dbReference type="Gene3D" id="3.40.50.10540">
    <property type="entry name" value="Crotonobetainyl-coa:carnitine coa-transferase, domain 1"/>
    <property type="match status" value="1"/>
</dbReference>
<reference evidence="3" key="1">
    <citation type="journal article" date="2019" name="Int. J. Syst. Evol. Microbiol.">
        <title>The Global Catalogue of Microorganisms (GCM) 10K type strain sequencing project: providing services to taxonomists for standard genome sequencing and annotation.</title>
        <authorList>
            <consortium name="The Broad Institute Genomics Platform"/>
            <consortium name="The Broad Institute Genome Sequencing Center for Infectious Disease"/>
            <person name="Wu L."/>
            <person name="Ma J."/>
        </authorList>
    </citation>
    <scope>NUCLEOTIDE SEQUENCE [LARGE SCALE GENOMIC DNA]</scope>
    <source>
        <strain evidence="3">CGMCC 1.11013</strain>
    </source>
</reference>
<proteinExistence type="predicted"/>
<dbReference type="Pfam" id="PF02515">
    <property type="entry name" value="CoA_transf_3"/>
    <property type="match status" value="1"/>
</dbReference>
<dbReference type="SUPFAM" id="SSF89796">
    <property type="entry name" value="CoA-transferase family III (CaiB/BaiF)"/>
    <property type="match status" value="1"/>
</dbReference>
<dbReference type="InterPro" id="IPR050483">
    <property type="entry name" value="CoA-transferase_III_domain"/>
</dbReference>
<evidence type="ECO:0000313" key="2">
    <source>
        <dbReference type="EMBL" id="GGD79056.1"/>
    </source>
</evidence>
<gene>
    <name evidence="2" type="ORF">GCM10010985_36910</name>
</gene>
<protein>
    <submittedName>
        <fullName evidence="2">CoA transferase</fullName>
    </submittedName>
</protein>
<dbReference type="PANTHER" id="PTHR48207:SF4">
    <property type="entry name" value="BLL6097 PROTEIN"/>
    <property type="match status" value="1"/>
</dbReference>
<keyword evidence="3" id="KW-1185">Reference proteome</keyword>
<dbReference type="InterPro" id="IPR023606">
    <property type="entry name" value="CoA-Trfase_III_dom_1_sf"/>
</dbReference>
<dbReference type="InterPro" id="IPR044855">
    <property type="entry name" value="CoA-Trfase_III_dom3_sf"/>
</dbReference>
<comment type="caution">
    <text evidence="2">The sequence shown here is derived from an EMBL/GenBank/DDBJ whole genome shotgun (WGS) entry which is preliminary data.</text>
</comment>
<dbReference type="RefSeq" id="WP_229753990.1">
    <property type="nucleotide sequence ID" value="NZ_BMEG01000006.1"/>
</dbReference>
<dbReference type="PANTHER" id="PTHR48207">
    <property type="entry name" value="SUCCINATE--HYDROXYMETHYLGLUTARATE COA-TRANSFERASE"/>
    <property type="match status" value="1"/>
</dbReference>
<keyword evidence="1 2" id="KW-0808">Transferase</keyword>
<dbReference type="Proteomes" id="UP000597138">
    <property type="component" value="Unassembled WGS sequence"/>
</dbReference>
<dbReference type="GO" id="GO:0016740">
    <property type="term" value="F:transferase activity"/>
    <property type="evidence" value="ECO:0007669"/>
    <property type="project" value="UniProtKB-KW"/>
</dbReference>
<dbReference type="InterPro" id="IPR003673">
    <property type="entry name" value="CoA-Trfase_fam_III"/>
</dbReference>
<name>A0ABQ1RUC9_9BURK</name>
<organism evidence="2 3">
    <name type="scientific">Caballeronia grimmiae</name>
    <dbReference type="NCBI Taxonomy" id="1071679"/>
    <lineage>
        <taxon>Bacteria</taxon>
        <taxon>Pseudomonadati</taxon>
        <taxon>Pseudomonadota</taxon>
        <taxon>Betaproteobacteria</taxon>
        <taxon>Burkholderiales</taxon>
        <taxon>Burkholderiaceae</taxon>
        <taxon>Caballeronia</taxon>
    </lineage>
</organism>
<accession>A0ABQ1RUC9</accession>
<evidence type="ECO:0000256" key="1">
    <source>
        <dbReference type="ARBA" id="ARBA00022679"/>
    </source>
</evidence>
<evidence type="ECO:0000313" key="3">
    <source>
        <dbReference type="Proteomes" id="UP000597138"/>
    </source>
</evidence>
<dbReference type="EMBL" id="BMEG01000006">
    <property type="protein sequence ID" value="GGD79056.1"/>
    <property type="molecule type" value="Genomic_DNA"/>
</dbReference>
<sequence length="399" mass="44225">MDMLEGIKVLSFTHFLQGPAAVQMLADVGADVIKIEPPGGAFERSWTGADAFIEGVSVFFLLGNRNQRSISLDLREEAAREIVWRLIREADVIVENYRPGVLDKMGFGYAQVHEVNPRLVYCSCTGYGSSGPYLKRPGQDLLLQAMSGMTLLSGDAESPPTPVGSAIVDQHAAALAAFGVIAALQARERTGVGARIESNLLNAALDLQIEPFTYYMNKGPLWARTHPPTGSRFHPAPYGVYKTRDGYIAMSLTPTQKLAGALSCPALAEFTHPKDNVLRRDEINRLVYDTLKTRTTEEWMRTFEEHDIWFAPVNDYEQVEHDPQVAHNQMIMSFDHDEAGPVRVLAHPVRYDGEAPGLRRHPPKQGQHTREVLAELGYTPQEIDAYVEGGIALTSRREA</sequence>